<protein>
    <submittedName>
        <fullName evidence="7">Sigma-70 family RNA polymerase sigma factor</fullName>
    </submittedName>
</protein>
<evidence type="ECO:0000259" key="5">
    <source>
        <dbReference type="Pfam" id="PF04542"/>
    </source>
</evidence>
<dbReference type="InterPro" id="IPR013249">
    <property type="entry name" value="RNA_pol_sigma70_r4_t2"/>
</dbReference>
<dbReference type="SUPFAM" id="SSF88659">
    <property type="entry name" value="Sigma3 and sigma4 domains of RNA polymerase sigma factors"/>
    <property type="match status" value="1"/>
</dbReference>
<dbReference type="InterPro" id="IPR039425">
    <property type="entry name" value="RNA_pol_sigma-70-like"/>
</dbReference>
<evidence type="ECO:0000256" key="3">
    <source>
        <dbReference type="ARBA" id="ARBA00023082"/>
    </source>
</evidence>
<organism evidence="7 8">
    <name type="scientific">Fusibacter paucivorans</name>
    <dbReference type="NCBI Taxonomy" id="76009"/>
    <lineage>
        <taxon>Bacteria</taxon>
        <taxon>Bacillati</taxon>
        <taxon>Bacillota</taxon>
        <taxon>Clostridia</taxon>
        <taxon>Eubacteriales</taxon>
        <taxon>Eubacteriales Family XII. Incertae Sedis</taxon>
        <taxon>Fusibacter</taxon>
    </lineage>
</organism>
<dbReference type="InterPro" id="IPR013324">
    <property type="entry name" value="RNA_pol_sigma_r3/r4-like"/>
</dbReference>
<keyword evidence="2" id="KW-0805">Transcription regulation</keyword>
<dbReference type="Pfam" id="PF04542">
    <property type="entry name" value="Sigma70_r2"/>
    <property type="match status" value="1"/>
</dbReference>
<feature type="domain" description="RNA polymerase sigma-70 region 2" evidence="5">
    <location>
        <begin position="19"/>
        <end position="87"/>
    </location>
</feature>
<keyword evidence="8" id="KW-1185">Reference proteome</keyword>
<evidence type="ECO:0000256" key="4">
    <source>
        <dbReference type="ARBA" id="ARBA00023163"/>
    </source>
</evidence>
<name>A0ABS5PLR3_9FIRM</name>
<evidence type="ECO:0000256" key="1">
    <source>
        <dbReference type="ARBA" id="ARBA00010641"/>
    </source>
</evidence>
<feature type="domain" description="RNA polymerase sigma factor 70 region 4 type 2" evidence="6">
    <location>
        <begin position="119"/>
        <end position="171"/>
    </location>
</feature>
<dbReference type="InterPro" id="IPR036388">
    <property type="entry name" value="WH-like_DNA-bd_sf"/>
</dbReference>
<dbReference type="InterPro" id="IPR007627">
    <property type="entry name" value="RNA_pol_sigma70_r2"/>
</dbReference>
<keyword evidence="4" id="KW-0804">Transcription</keyword>
<dbReference type="InterPro" id="IPR014284">
    <property type="entry name" value="RNA_pol_sigma-70_dom"/>
</dbReference>
<sequence>MLLLLSRYDNETRSKLESLYHTYQKILFIVAYDILKDTYEAQDIVQETIIKVSKHLDKIDGIDSKRTKAYLCMIARNLSINAYHKKKKLYLHSSNTINAQLEIDTLLCEDSYDLALTKEMLHEQLRNINPRYAEIITLRFYYELEISEISDLLNISNNNVSVRISRALTALKELAKKEDLII</sequence>
<dbReference type="RefSeq" id="WP_213235073.1">
    <property type="nucleotide sequence ID" value="NZ_JAHBCL010000001.1"/>
</dbReference>
<comment type="caution">
    <text evidence="7">The sequence shown here is derived from an EMBL/GenBank/DDBJ whole genome shotgun (WGS) entry which is preliminary data.</text>
</comment>
<evidence type="ECO:0000313" key="7">
    <source>
        <dbReference type="EMBL" id="MBS7525291.1"/>
    </source>
</evidence>
<reference evidence="7 8" key="1">
    <citation type="submission" date="2021-05" db="EMBL/GenBank/DDBJ databases">
        <title>Fusibacter ferrireducens sp. nov., an anaerobic, sulfur- and Fe-reducing bacterium isolated from the mangrove sediment.</title>
        <authorList>
            <person name="Qiu D."/>
        </authorList>
    </citation>
    <scope>NUCLEOTIDE SEQUENCE [LARGE SCALE GENOMIC DNA]</scope>
    <source>
        <strain evidence="7 8">DSM 12116</strain>
    </source>
</reference>
<dbReference type="PANTHER" id="PTHR43133">
    <property type="entry name" value="RNA POLYMERASE ECF-TYPE SIGMA FACTO"/>
    <property type="match status" value="1"/>
</dbReference>
<dbReference type="PANTHER" id="PTHR43133:SF60">
    <property type="entry name" value="RNA POLYMERASE SIGMA FACTOR SIGV"/>
    <property type="match status" value="1"/>
</dbReference>
<dbReference type="EMBL" id="JAHBCL010000001">
    <property type="protein sequence ID" value="MBS7525291.1"/>
    <property type="molecule type" value="Genomic_DNA"/>
</dbReference>
<dbReference type="InterPro" id="IPR013325">
    <property type="entry name" value="RNA_pol_sigma_r2"/>
</dbReference>
<evidence type="ECO:0000256" key="2">
    <source>
        <dbReference type="ARBA" id="ARBA00023015"/>
    </source>
</evidence>
<dbReference type="CDD" id="cd06171">
    <property type="entry name" value="Sigma70_r4"/>
    <property type="match status" value="1"/>
</dbReference>
<accession>A0ABS5PLR3</accession>
<keyword evidence="3" id="KW-0731">Sigma factor</keyword>
<dbReference type="SUPFAM" id="SSF88946">
    <property type="entry name" value="Sigma2 domain of RNA polymerase sigma factors"/>
    <property type="match status" value="1"/>
</dbReference>
<evidence type="ECO:0000259" key="6">
    <source>
        <dbReference type="Pfam" id="PF08281"/>
    </source>
</evidence>
<dbReference type="Gene3D" id="1.10.1740.10">
    <property type="match status" value="1"/>
</dbReference>
<evidence type="ECO:0000313" key="8">
    <source>
        <dbReference type="Proteomes" id="UP000746471"/>
    </source>
</evidence>
<proteinExistence type="inferred from homology"/>
<dbReference type="Pfam" id="PF08281">
    <property type="entry name" value="Sigma70_r4_2"/>
    <property type="match status" value="1"/>
</dbReference>
<gene>
    <name evidence="7" type="ORF">KHM83_01225</name>
</gene>
<dbReference type="Proteomes" id="UP000746471">
    <property type="component" value="Unassembled WGS sequence"/>
</dbReference>
<dbReference type="Gene3D" id="1.10.10.10">
    <property type="entry name" value="Winged helix-like DNA-binding domain superfamily/Winged helix DNA-binding domain"/>
    <property type="match status" value="1"/>
</dbReference>
<comment type="similarity">
    <text evidence="1">Belongs to the sigma-70 factor family. ECF subfamily.</text>
</comment>
<dbReference type="NCBIfam" id="TIGR02937">
    <property type="entry name" value="sigma70-ECF"/>
    <property type="match status" value="1"/>
</dbReference>